<keyword evidence="3" id="KW-1185">Reference proteome</keyword>
<dbReference type="Proteomes" id="UP001161409">
    <property type="component" value="Unassembled WGS sequence"/>
</dbReference>
<evidence type="ECO:0000313" key="2">
    <source>
        <dbReference type="EMBL" id="GLQ05986.1"/>
    </source>
</evidence>
<feature type="transmembrane region" description="Helical" evidence="1">
    <location>
        <begin position="15"/>
        <end position="38"/>
    </location>
</feature>
<reference evidence="2" key="2">
    <citation type="submission" date="2023-01" db="EMBL/GenBank/DDBJ databases">
        <title>Draft genome sequence of Sneathiella chinensis strain NBRC 103408.</title>
        <authorList>
            <person name="Sun Q."/>
            <person name="Mori K."/>
        </authorList>
    </citation>
    <scope>NUCLEOTIDE SEQUENCE</scope>
    <source>
        <strain evidence="2">NBRC 103408</strain>
    </source>
</reference>
<proteinExistence type="predicted"/>
<evidence type="ECO:0000256" key="1">
    <source>
        <dbReference type="SAM" id="Phobius"/>
    </source>
</evidence>
<dbReference type="EMBL" id="BSNF01000001">
    <property type="protein sequence ID" value="GLQ05986.1"/>
    <property type="molecule type" value="Genomic_DNA"/>
</dbReference>
<keyword evidence="1" id="KW-0472">Membrane</keyword>
<dbReference type="Pfam" id="PF05751">
    <property type="entry name" value="FixH"/>
    <property type="match status" value="1"/>
</dbReference>
<comment type="caution">
    <text evidence="2">The sequence shown here is derived from an EMBL/GenBank/DDBJ whole genome shotgun (WGS) entry which is preliminary data.</text>
</comment>
<dbReference type="RefSeq" id="WP_169559942.1">
    <property type="nucleotide sequence ID" value="NZ_BSNF01000001.1"/>
</dbReference>
<gene>
    <name evidence="2" type="ORF">GCM10007924_12070</name>
</gene>
<organism evidence="2 3">
    <name type="scientific">Sneathiella chinensis</name>
    <dbReference type="NCBI Taxonomy" id="349750"/>
    <lineage>
        <taxon>Bacteria</taxon>
        <taxon>Pseudomonadati</taxon>
        <taxon>Pseudomonadota</taxon>
        <taxon>Alphaproteobacteria</taxon>
        <taxon>Sneathiellales</taxon>
        <taxon>Sneathiellaceae</taxon>
        <taxon>Sneathiella</taxon>
    </lineage>
</organism>
<dbReference type="InterPro" id="IPR008620">
    <property type="entry name" value="FixH"/>
</dbReference>
<accession>A0ABQ5U2S0</accession>
<evidence type="ECO:0000313" key="3">
    <source>
        <dbReference type="Proteomes" id="UP001161409"/>
    </source>
</evidence>
<protein>
    <recommendedName>
        <fullName evidence="4">Nitrogen fixation protein FixH</fullName>
    </recommendedName>
</protein>
<name>A0ABQ5U2S0_9PROT</name>
<keyword evidence="1" id="KW-0812">Transmembrane</keyword>
<reference evidence="2" key="1">
    <citation type="journal article" date="2014" name="Int. J. Syst. Evol. Microbiol.">
        <title>Complete genome of a new Firmicutes species belonging to the dominant human colonic microbiota ('Ruminococcus bicirculans') reveals two chromosomes and a selective capacity to utilize plant glucans.</title>
        <authorList>
            <consortium name="NISC Comparative Sequencing Program"/>
            <person name="Wegmann U."/>
            <person name="Louis P."/>
            <person name="Goesmann A."/>
            <person name="Henrissat B."/>
            <person name="Duncan S.H."/>
            <person name="Flint H.J."/>
        </authorList>
    </citation>
    <scope>NUCLEOTIDE SEQUENCE</scope>
    <source>
        <strain evidence="2">NBRC 103408</strain>
    </source>
</reference>
<sequence>MFGSFKVRELTGRHVLYILIAFFGLMFVVNGVFVYFALNSFSGLSVSDSYNRGLHYNEEIARLEDQRRRDWHAGFVFESKEGAVGTFTFNVLNSSGRPVTFTRVDLAISRPAREDLDVSLPVERVNGTYIVEYTFPAAGQWDVTLIAEGGGYDTPYRLEKRIWVK</sequence>
<keyword evidence="1" id="KW-1133">Transmembrane helix</keyword>
<evidence type="ECO:0008006" key="4">
    <source>
        <dbReference type="Google" id="ProtNLM"/>
    </source>
</evidence>